<dbReference type="AlphaFoldDB" id="A0A0N8H8Y4"/>
<organism evidence="2 3">
    <name type="scientific">Neonectria ditissima</name>
    <dbReference type="NCBI Taxonomy" id="78410"/>
    <lineage>
        <taxon>Eukaryota</taxon>
        <taxon>Fungi</taxon>
        <taxon>Dikarya</taxon>
        <taxon>Ascomycota</taxon>
        <taxon>Pezizomycotina</taxon>
        <taxon>Sordariomycetes</taxon>
        <taxon>Hypocreomycetidae</taxon>
        <taxon>Hypocreales</taxon>
        <taxon>Nectriaceae</taxon>
        <taxon>Neonectria</taxon>
    </lineage>
</organism>
<dbReference type="Proteomes" id="UP000050424">
    <property type="component" value="Unassembled WGS sequence"/>
</dbReference>
<dbReference type="InterPro" id="IPR041018">
    <property type="entry name" value="ADPRTs_Tse2"/>
</dbReference>
<protein>
    <recommendedName>
        <fullName evidence="1">Tse2 ADP-ribosyltransferase toxin domain-containing protein</fullName>
    </recommendedName>
</protein>
<name>A0A0N8H8Y4_9HYPO</name>
<dbReference type="Pfam" id="PF18648">
    <property type="entry name" value="ADPRTs_Tse2"/>
    <property type="match status" value="2"/>
</dbReference>
<evidence type="ECO:0000313" key="3">
    <source>
        <dbReference type="Proteomes" id="UP000050424"/>
    </source>
</evidence>
<accession>A0A0N8H8Y4</accession>
<feature type="domain" description="Tse2 ADP-ribosyltransferase toxin" evidence="1">
    <location>
        <begin position="187"/>
        <end position="292"/>
    </location>
</feature>
<dbReference type="OrthoDB" id="10266325at2759"/>
<evidence type="ECO:0000259" key="1">
    <source>
        <dbReference type="Pfam" id="PF18648"/>
    </source>
</evidence>
<reference evidence="2 3" key="1">
    <citation type="submission" date="2015-09" db="EMBL/GenBank/DDBJ databases">
        <title>Draft genome of a European isolate of the apple canker pathogen Neonectria ditissima.</title>
        <authorList>
            <person name="Gomez-Cortecero A."/>
            <person name="Harrison R.J."/>
            <person name="Armitage A.D."/>
        </authorList>
    </citation>
    <scope>NUCLEOTIDE SEQUENCE [LARGE SCALE GENOMIC DNA]</scope>
    <source>
        <strain evidence="2 3">R09/05</strain>
    </source>
</reference>
<sequence>MSRLSSAMTRCLSRPVLSPQWSSSLLRRRFSVKAIYSSFPATLHYYSPRARSNLFDRGEIDSRLDYLIDDAVMVEKNGLVYPAVDAASGVSNGVVMLPNTFEMQEVVRGNLDEALDREAEMKQSETAFIYTIFKGMMFFSMATRCLRNRRKLRRNTHSDSFYSYQRVCFQILSPAISRDAFEREAPKELFRVNSGYQVKVRAWTPQRHVYDIVTQNGLVEPKALDPLNYAAPNGASMRPNSPYQQSLVSWRFRSNDIVIYGVPKGTSLPDDLLLAHERSDHYSLQPAKAMTLDGKLSCLD</sequence>
<proteinExistence type="predicted"/>
<comment type="caution">
    <text evidence="2">The sequence shown here is derived from an EMBL/GenBank/DDBJ whole genome shotgun (WGS) entry which is preliminary data.</text>
</comment>
<evidence type="ECO:0000313" key="2">
    <source>
        <dbReference type="EMBL" id="KPM45860.1"/>
    </source>
</evidence>
<dbReference type="EMBL" id="LKCW01000004">
    <property type="protein sequence ID" value="KPM45860.1"/>
    <property type="molecule type" value="Genomic_DNA"/>
</dbReference>
<keyword evidence="3" id="KW-1185">Reference proteome</keyword>
<gene>
    <name evidence="2" type="ORF">AK830_g590</name>
</gene>
<feature type="domain" description="Tse2 ADP-ribosyltransferase toxin" evidence="1">
    <location>
        <begin position="41"/>
        <end position="136"/>
    </location>
</feature>